<dbReference type="AlphaFoldDB" id="A0A0A8ZQL4"/>
<sequence>MREITNIVLSLNREILPLELGNREILLFLLRCNVVFIAV</sequence>
<dbReference type="EMBL" id="GBRH01256191">
    <property type="protein sequence ID" value="JAD41704.1"/>
    <property type="molecule type" value="Transcribed_RNA"/>
</dbReference>
<reference evidence="1" key="2">
    <citation type="journal article" date="2015" name="Data Brief">
        <title>Shoot transcriptome of the giant reed, Arundo donax.</title>
        <authorList>
            <person name="Barrero R.A."/>
            <person name="Guerrero F.D."/>
            <person name="Moolhuijzen P."/>
            <person name="Goolsby J.A."/>
            <person name="Tidwell J."/>
            <person name="Bellgard S.E."/>
            <person name="Bellgard M.I."/>
        </authorList>
    </citation>
    <scope>NUCLEOTIDE SEQUENCE</scope>
    <source>
        <tissue evidence="1">Shoot tissue taken approximately 20 cm above the soil surface</tissue>
    </source>
</reference>
<proteinExistence type="predicted"/>
<accession>A0A0A8ZQL4</accession>
<reference evidence="1" key="1">
    <citation type="submission" date="2014-09" db="EMBL/GenBank/DDBJ databases">
        <authorList>
            <person name="Magalhaes I.L.F."/>
            <person name="Oliveira U."/>
            <person name="Santos F.R."/>
            <person name="Vidigal T.H.D.A."/>
            <person name="Brescovit A.D."/>
            <person name="Santos A.J."/>
        </authorList>
    </citation>
    <scope>NUCLEOTIDE SEQUENCE</scope>
    <source>
        <tissue evidence="1">Shoot tissue taken approximately 20 cm above the soil surface</tissue>
    </source>
</reference>
<name>A0A0A8ZQL4_ARUDO</name>
<organism evidence="1">
    <name type="scientific">Arundo donax</name>
    <name type="common">Giant reed</name>
    <name type="synonym">Donax arundinaceus</name>
    <dbReference type="NCBI Taxonomy" id="35708"/>
    <lineage>
        <taxon>Eukaryota</taxon>
        <taxon>Viridiplantae</taxon>
        <taxon>Streptophyta</taxon>
        <taxon>Embryophyta</taxon>
        <taxon>Tracheophyta</taxon>
        <taxon>Spermatophyta</taxon>
        <taxon>Magnoliopsida</taxon>
        <taxon>Liliopsida</taxon>
        <taxon>Poales</taxon>
        <taxon>Poaceae</taxon>
        <taxon>PACMAD clade</taxon>
        <taxon>Arundinoideae</taxon>
        <taxon>Arundineae</taxon>
        <taxon>Arundo</taxon>
    </lineage>
</organism>
<protein>
    <submittedName>
        <fullName evidence="1">Uncharacterized protein</fullName>
    </submittedName>
</protein>
<evidence type="ECO:0000313" key="1">
    <source>
        <dbReference type="EMBL" id="JAD41704.1"/>
    </source>
</evidence>